<dbReference type="Proteomes" id="UP000837857">
    <property type="component" value="Chromosome 25"/>
</dbReference>
<evidence type="ECO:0000313" key="2">
    <source>
        <dbReference type="EMBL" id="CAH2058344.1"/>
    </source>
</evidence>
<dbReference type="EMBL" id="OW152837">
    <property type="protein sequence ID" value="CAH2058344.1"/>
    <property type="molecule type" value="Genomic_DNA"/>
</dbReference>
<proteinExistence type="predicted"/>
<accession>A0ABN8IIZ3</accession>
<organism evidence="2 3">
    <name type="scientific">Iphiclides podalirius</name>
    <name type="common">scarce swallowtail</name>
    <dbReference type="NCBI Taxonomy" id="110791"/>
    <lineage>
        <taxon>Eukaryota</taxon>
        <taxon>Metazoa</taxon>
        <taxon>Ecdysozoa</taxon>
        <taxon>Arthropoda</taxon>
        <taxon>Hexapoda</taxon>
        <taxon>Insecta</taxon>
        <taxon>Pterygota</taxon>
        <taxon>Neoptera</taxon>
        <taxon>Endopterygota</taxon>
        <taxon>Lepidoptera</taxon>
        <taxon>Glossata</taxon>
        <taxon>Ditrysia</taxon>
        <taxon>Papilionoidea</taxon>
        <taxon>Papilionidae</taxon>
        <taxon>Papilioninae</taxon>
        <taxon>Iphiclides</taxon>
    </lineage>
</organism>
<dbReference type="Pfam" id="PF18701">
    <property type="entry name" value="DUF5641"/>
    <property type="match status" value="1"/>
</dbReference>
<feature type="non-terminal residue" evidence="2">
    <location>
        <position position="126"/>
    </location>
</feature>
<keyword evidence="3" id="KW-1185">Reference proteome</keyword>
<dbReference type="InterPro" id="IPR040676">
    <property type="entry name" value="DUF5641"/>
</dbReference>
<feature type="domain" description="DUF5641" evidence="1">
    <location>
        <begin position="14"/>
        <end position="84"/>
    </location>
</feature>
<reference evidence="2" key="1">
    <citation type="submission" date="2022-03" db="EMBL/GenBank/DDBJ databases">
        <authorList>
            <person name="Martin H S."/>
        </authorList>
    </citation>
    <scope>NUCLEOTIDE SEQUENCE</scope>
</reference>
<protein>
    <recommendedName>
        <fullName evidence="1">DUF5641 domain-containing protein</fullName>
    </recommendedName>
</protein>
<name>A0ABN8IIZ3_9NEOP</name>
<evidence type="ECO:0000313" key="3">
    <source>
        <dbReference type="Proteomes" id="UP000837857"/>
    </source>
</evidence>
<gene>
    <name evidence="2" type="ORF">IPOD504_LOCUS10552</name>
</gene>
<evidence type="ECO:0000259" key="1">
    <source>
        <dbReference type="Pfam" id="PF18701"/>
    </source>
</evidence>
<sequence>MSAITANQAVLSTALVQRTKWRVKQGGLHEGELVVLREEGVPPLKWRMGRIQRLFTGPDGIQRVADVKTSKGVVRRAIHKLCCLPGSTTGAASPPTRAPSVVEGEQDVKNLLSALAKPICQMTQLF</sequence>